<dbReference type="SMART" id="SM00280">
    <property type="entry name" value="KAZAL"/>
    <property type="match status" value="1"/>
</dbReference>
<name>A0A8C5CIU5_GADMO</name>
<keyword evidence="1" id="KW-0732">Signal</keyword>
<evidence type="ECO:0000256" key="1">
    <source>
        <dbReference type="SAM" id="SignalP"/>
    </source>
</evidence>
<accession>A0A8C5CIU5</accession>
<reference evidence="3" key="1">
    <citation type="submission" date="2025-08" db="UniProtKB">
        <authorList>
            <consortium name="Ensembl"/>
        </authorList>
    </citation>
    <scope>IDENTIFICATION</scope>
</reference>
<dbReference type="PROSITE" id="PS51465">
    <property type="entry name" value="KAZAL_2"/>
    <property type="match status" value="1"/>
</dbReference>
<proteinExistence type="predicted"/>
<feature type="chain" id="PRO_5046883181" description="Kazal-like domain-containing protein" evidence="1">
    <location>
        <begin position="25"/>
        <end position="77"/>
    </location>
</feature>
<dbReference type="SUPFAM" id="SSF100895">
    <property type="entry name" value="Kazal-type serine protease inhibitors"/>
    <property type="match status" value="1"/>
</dbReference>
<sequence>MRASLLCVCVCVCVCVCMCDCVHACKCFSVSPACHDLDELACPLNLDPMCGSDGVTYVNKHPLITKTNIMISKEGNC</sequence>
<dbReference type="Gene3D" id="3.30.60.30">
    <property type="match status" value="1"/>
</dbReference>
<feature type="domain" description="Kazal-like" evidence="2">
    <location>
        <begin position="28"/>
        <end position="77"/>
    </location>
</feature>
<dbReference type="InterPro" id="IPR002350">
    <property type="entry name" value="Kazal_dom"/>
</dbReference>
<protein>
    <recommendedName>
        <fullName evidence="2">Kazal-like domain-containing protein</fullName>
    </recommendedName>
</protein>
<reference evidence="3" key="2">
    <citation type="submission" date="2025-09" db="UniProtKB">
        <authorList>
            <consortium name="Ensembl"/>
        </authorList>
    </citation>
    <scope>IDENTIFICATION</scope>
</reference>
<evidence type="ECO:0000259" key="2">
    <source>
        <dbReference type="PROSITE" id="PS51465"/>
    </source>
</evidence>
<keyword evidence="4" id="KW-1185">Reference proteome</keyword>
<dbReference type="Pfam" id="PF00050">
    <property type="entry name" value="Kazal_1"/>
    <property type="match status" value="1"/>
</dbReference>
<organism evidence="3 4">
    <name type="scientific">Gadus morhua</name>
    <name type="common">Atlantic cod</name>
    <dbReference type="NCBI Taxonomy" id="8049"/>
    <lineage>
        <taxon>Eukaryota</taxon>
        <taxon>Metazoa</taxon>
        <taxon>Chordata</taxon>
        <taxon>Craniata</taxon>
        <taxon>Vertebrata</taxon>
        <taxon>Euteleostomi</taxon>
        <taxon>Actinopterygii</taxon>
        <taxon>Neopterygii</taxon>
        <taxon>Teleostei</taxon>
        <taxon>Neoteleostei</taxon>
        <taxon>Acanthomorphata</taxon>
        <taxon>Zeiogadaria</taxon>
        <taxon>Gadariae</taxon>
        <taxon>Gadiformes</taxon>
        <taxon>Gadoidei</taxon>
        <taxon>Gadidae</taxon>
        <taxon>Gadus</taxon>
    </lineage>
</organism>
<evidence type="ECO:0000313" key="4">
    <source>
        <dbReference type="Proteomes" id="UP000694546"/>
    </source>
</evidence>
<dbReference type="Ensembl" id="ENSGMOT00000029158.1">
    <property type="protein sequence ID" value="ENSGMOP00000061539.1"/>
    <property type="gene ID" value="ENSGMOG00000031245.1"/>
</dbReference>
<evidence type="ECO:0000313" key="3">
    <source>
        <dbReference type="Ensembl" id="ENSGMOP00000061539.1"/>
    </source>
</evidence>
<dbReference type="AlphaFoldDB" id="A0A8C5CIU5"/>
<dbReference type="Proteomes" id="UP000694546">
    <property type="component" value="Chromosome 3"/>
</dbReference>
<feature type="signal peptide" evidence="1">
    <location>
        <begin position="1"/>
        <end position="24"/>
    </location>
</feature>
<dbReference type="InterPro" id="IPR036058">
    <property type="entry name" value="Kazal_dom_sf"/>
</dbReference>